<keyword evidence="4" id="KW-1185">Reference proteome</keyword>
<dbReference type="PIRSF" id="PIRSF006054">
    <property type="entry name" value="UCP006054"/>
    <property type="match status" value="1"/>
</dbReference>
<dbReference type="InterPro" id="IPR021144">
    <property type="entry name" value="UPF0597"/>
</dbReference>
<dbReference type="OrthoDB" id="41906at2"/>
<proteinExistence type="inferred from homology"/>
<protein>
    <recommendedName>
        <fullName evidence="1">UPF0597 protein DEFDS_0785</fullName>
    </recommendedName>
</protein>
<dbReference type="EMBL" id="AP011529">
    <property type="protein sequence ID" value="BAI80263.1"/>
    <property type="molecule type" value="Genomic_DNA"/>
</dbReference>
<dbReference type="Proteomes" id="UP000001520">
    <property type="component" value="Chromosome"/>
</dbReference>
<dbReference type="HAMAP" id="MF_01845">
    <property type="entry name" value="UPF0597"/>
    <property type="match status" value="1"/>
</dbReference>
<dbReference type="InterPro" id="IPR005130">
    <property type="entry name" value="Ser_deHydtase-like_asu"/>
</dbReference>
<organism evidence="3 4">
    <name type="scientific">Deferribacter desulfuricans (strain DSM 14783 / JCM 11476 / NBRC 101012 / SSM1)</name>
    <dbReference type="NCBI Taxonomy" id="639282"/>
    <lineage>
        <taxon>Bacteria</taxon>
        <taxon>Pseudomonadati</taxon>
        <taxon>Deferribacterota</taxon>
        <taxon>Deferribacteres</taxon>
        <taxon>Deferribacterales</taxon>
        <taxon>Deferribacteraceae</taxon>
        <taxon>Deferribacter</taxon>
    </lineage>
</organism>
<dbReference type="Pfam" id="PF03313">
    <property type="entry name" value="SDH_alpha"/>
    <property type="match status" value="1"/>
</dbReference>
<gene>
    <name evidence="3" type="ordered locus">DEFDS_0785</name>
</gene>
<dbReference type="AlphaFoldDB" id="D3PCE0"/>
<dbReference type="GO" id="GO:0019450">
    <property type="term" value="P:L-cysteine catabolic process to pyruvate"/>
    <property type="evidence" value="ECO:0007669"/>
    <property type="project" value="TreeGrafter"/>
</dbReference>
<sequence length="436" mass="46364">MYTVKEILRMEVAPALGCTEPVALALCSAAAASLLSDTSNIKSIKVGLDPNLYKNALAVAIPGTNGKSGLHLAIALGIIIKKPELKLEILSLANENILSEAENLVKKSIIEINILNEKKGIYIDTKIITDRENSQAIIENYHNNITALYKNGERIINDYLLTEVKKNKESIAEMEKWLSSLSLDNLIDMLDDLDDEDFVFIKEGVDTNMALAEYGLKHGPGLGVGLAIDRMVRQKLITRDMETDARIYTSAAADARMSGVSLPAMSSAGSGNHGLTAILPIWIVKNYVQVSDKEVYKAIALSHIVTAYIKSFTGRLSAVCGCSIAAGAGAAAGIAYLLGGNQKHIGGAIKNVVQDLAGVICDGAKAGCALKLATAGGSAVRSALLSLQGIIAQSSDGIIGSTTEDTIKSMGKISKEGMIDTDRTILNIMLEKQFNI</sequence>
<reference evidence="3 4" key="1">
    <citation type="journal article" date="2010" name="DNA Res.">
        <title>Bacterial lifestyle in a deep-sea hydrothermal vent chimney revealed by the genome sequence of the thermophilic bacterium Deferribacter desulfuricans SSM1.</title>
        <authorList>
            <person name="Takaki Y."/>
            <person name="Shimamura S."/>
            <person name="Nakagawa S."/>
            <person name="Fukuhara Y."/>
            <person name="Horikawa H."/>
            <person name="Ankai A."/>
            <person name="Harada T."/>
            <person name="Hosoyama A."/>
            <person name="Oguchi A."/>
            <person name="Fukui S."/>
            <person name="Fujita N."/>
            <person name="Takami H."/>
            <person name="Takai K."/>
        </authorList>
    </citation>
    <scope>NUCLEOTIDE SEQUENCE [LARGE SCALE GENOMIC DNA]</scope>
    <source>
        <strain evidence="4">DSM 14783 / JCM 11476 / NBRC 101012 / SSM1</strain>
    </source>
</reference>
<name>D3PCE0_DEFDS</name>
<evidence type="ECO:0000256" key="1">
    <source>
        <dbReference type="HAMAP-Rule" id="MF_01845"/>
    </source>
</evidence>
<evidence type="ECO:0000313" key="3">
    <source>
        <dbReference type="EMBL" id="BAI80263.1"/>
    </source>
</evidence>
<dbReference type="eggNOG" id="COG3681">
    <property type="taxonomic scope" value="Bacteria"/>
</dbReference>
<dbReference type="PANTHER" id="PTHR30501">
    <property type="entry name" value="UPF0597 PROTEIN YHAM"/>
    <property type="match status" value="1"/>
</dbReference>
<dbReference type="RefSeq" id="WP_013007511.1">
    <property type="nucleotide sequence ID" value="NC_013939.1"/>
</dbReference>
<comment type="similarity">
    <text evidence="1">Belongs to the UPF0597 family.</text>
</comment>
<evidence type="ECO:0000259" key="2">
    <source>
        <dbReference type="Pfam" id="PF03313"/>
    </source>
</evidence>
<accession>D3PCE0</accession>
<feature type="domain" description="Serine dehydratase-like alpha subunit" evidence="2">
    <location>
        <begin position="190"/>
        <end position="427"/>
    </location>
</feature>
<dbReference type="HOGENOM" id="CLU_051840_0_0_0"/>
<dbReference type="KEGG" id="ddf:DEFDS_0785"/>
<dbReference type="PANTHER" id="PTHR30501:SF2">
    <property type="entry name" value="UPF0597 PROTEIN YHAM"/>
    <property type="match status" value="1"/>
</dbReference>
<dbReference type="GO" id="GO:0080146">
    <property type="term" value="F:L-cysteine desulfhydrase activity"/>
    <property type="evidence" value="ECO:0007669"/>
    <property type="project" value="TreeGrafter"/>
</dbReference>
<evidence type="ECO:0000313" key="4">
    <source>
        <dbReference type="Proteomes" id="UP000001520"/>
    </source>
</evidence>
<dbReference type="STRING" id="639282.DEFDS_0785"/>